<reference evidence="15 16" key="1">
    <citation type="submission" date="2023-07" db="EMBL/GenBank/DDBJ databases">
        <title>Genomic Encyclopedia of Type Strains, Phase IV (KMG-IV): sequencing the most valuable type-strain genomes for metagenomic binning, comparative biology and taxonomic classification.</title>
        <authorList>
            <person name="Goeker M."/>
        </authorList>
    </citation>
    <scope>NUCLEOTIDE SEQUENCE [LARGE SCALE GENOMIC DNA]</scope>
    <source>
        <strain evidence="15 16">DSM 12751</strain>
    </source>
</reference>
<accession>A0ABT9W4Q8</accession>
<feature type="domain" description="Toprim" evidence="14">
    <location>
        <begin position="261"/>
        <end position="342"/>
    </location>
</feature>
<evidence type="ECO:0000313" key="16">
    <source>
        <dbReference type="Proteomes" id="UP001235840"/>
    </source>
</evidence>
<dbReference type="SMART" id="SM00493">
    <property type="entry name" value="TOPRIM"/>
    <property type="match status" value="1"/>
</dbReference>
<feature type="zinc finger region" description="CHC2-type" evidence="12">
    <location>
        <begin position="40"/>
        <end position="64"/>
    </location>
</feature>
<proteinExistence type="inferred from homology"/>
<dbReference type="CDD" id="cd03364">
    <property type="entry name" value="TOPRIM_DnaG_primases"/>
    <property type="match status" value="1"/>
</dbReference>
<name>A0ABT9W4Q8_9BACI</name>
<evidence type="ECO:0000256" key="13">
    <source>
        <dbReference type="PIRNR" id="PIRNR002811"/>
    </source>
</evidence>
<dbReference type="Pfam" id="PF13155">
    <property type="entry name" value="Toprim_2"/>
    <property type="match status" value="1"/>
</dbReference>
<evidence type="ECO:0000259" key="14">
    <source>
        <dbReference type="PROSITE" id="PS50880"/>
    </source>
</evidence>
<dbReference type="SMART" id="SM00400">
    <property type="entry name" value="ZnF_CHCC"/>
    <property type="match status" value="1"/>
</dbReference>
<dbReference type="Gene3D" id="3.90.980.10">
    <property type="entry name" value="DNA primase, catalytic core, N-terminal domain"/>
    <property type="match status" value="1"/>
</dbReference>
<evidence type="ECO:0000256" key="5">
    <source>
        <dbReference type="ARBA" id="ARBA00022705"/>
    </source>
</evidence>
<organism evidence="15 16">
    <name type="scientific">Caldalkalibacillus horti</name>
    <dbReference type="NCBI Taxonomy" id="77523"/>
    <lineage>
        <taxon>Bacteria</taxon>
        <taxon>Bacillati</taxon>
        <taxon>Bacillota</taxon>
        <taxon>Bacilli</taxon>
        <taxon>Bacillales</taxon>
        <taxon>Bacillaceae</taxon>
        <taxon>Caldalkalibacillus</taxon>
    </lineage>
</organism>
<keyword evidence="9" id="KW-0460">Magnesium</keyword>
<evidence type="ECO:0000256" key="2">
    <source>
        <dbReference type="ARBA" id="ARBA00022515"/>
    </source>
</evidence>
<evidence type="ECO:0000256" key="11">
    <source>
        <dbReference type="ARBA" id="ARBA00023163"/>
    </source>
</evidence>
<dbReference type="InterPro" id="IPR034151">
    <property type="entry name" value="TOPRIM_DnaG_bac"/>
</dbReference>
<dbReference type="Pfam" id="PF08275">
    <property type="entry name" value="DNAG_N"/>
    <property type="match status" value="1"/>
</dbReference>
<keyword evidence="10 12" id="KW-0238">DNA-binding</keyword>
<gene>
    <name evidence="12" type="primary">dnaG</name>
    <name evidence="15" type="ORF">J2S11_003992</name>
</gene>
<dbReference type="PANTHER" id="PTHR30313:SF2">
    <property type="entry name" value="DNA PRIMASE"/>
    <property type="match status" value="1"/>
</dbReference>
<dbReference type="SUPFAM" id="SSF56731">
    <property type="entry name" value="DNA primase core"/>
    <property type="match status" value="1"/>
</dbReference>
<keyword evidence="3 12" id="KW-0808">Transferase</keyword>
<dbReference type="InterPro" id="IPR050219">
    <property type="entry name" value="DnaG_primase"/>
</dbReference>
<dbReference type="InterPro" id="IPR013264">
    <property type="entry name" value="DNAG_N"/>
</dbReference>
<evidence type="ECO:0000256" key="6">
    <source>
        <dbReference type="ARBA" id="ARBA00022723"/>
    </source>
</evidence>
<dbReference type="InterPro" id="IPR002694">
    <property type="entry name" value="Znf_CHC2"/>
</dbReference>
<keyword evidence="8 12" id="KW-0862">Zinc</keyword>
<comment type="cofactor">
    <cofactor evidence="12 13">
        <name>Zn(2+)</name>
        <dbReference type="ChEBI" id="CHEBI:29105"/>
    </cofactor>
    <text evidence="12 13">Binds 1 zinc ion per monomer.</text>
</comment>
<evidence type="ECO:0000256" key="4">
    <source>
        <dbReference type="ARBA" id="ARBA00022695"/>
    </source>
</evidence>
<evidence type="ECO:0000256" key="8">
    <source>
        <dbReference type="ARBA" id="ARBA00022833"/>
    </source>
</evidence>
<dbReference type="InterPro" id="IPR030846">
    <property type="entry name" value="DnaG_bac"/>
</dbReference>
<dbReference type="InterPro" id="IPR037068">
    <property type="entry name" value="DNA_primase_core_N_sf"/>
</dbReference>
<evidence type="ECO:0000256" key="3">
    <source>
        <dbReference type="ARBA" id="ARBA00022679"/>
    </source>
</evidence>
<keyword evidence="6 12" id="KW-0479">Metal-binding</keyword>
<dbReference type="GO" id="GO:0016779">
    <property type="term" value="F:nucleotidyltransferase activity"/>
    <property type="evidence" value="ECO:0007669"/>
    <property type="project" value="UniProtKB-KW"/>
</dbReference>
<keyword evidence="5 12" id="KW-0235">DNA replication</keyword>
<keyword evidence="7 12" id="KW-0863">Zinc-finger</keyword>
<evidence type="ECO:0000256" key="10">
    <source>
        <dbReference type="ARBA" id="ARBA00023125"/>
    </source>
</evidence>
<comment type="subunit">
    <text evidence="12">Monomer. Interacts with DnaB.</text>
</comment>
<dbReference type="Gene3D" id="1.10.860.10">
    <property type="entry name" value="DNAb Helicase, Chain A"/>
    <property type="match status" value="1"/>
</dbReference>
<dbReference type="Gene3D" id="3.90.580.10">
    <property type="entry name" value="Zinc finger, CHC2-type domain"/>
    <property type="match status" value="1"/>
</dbReference>
<dbReference type="PROSITE" id="PS50880">
    <property type="entry name" value="TOPRIM"/>
    <property type="match status" value="1"/>
</dbReference>
<dbReference type="PIRSF" id="PIRSF002811">
    <property type="entry name" value="DnaG"/>
    <property type="match status" value="1"/>
</dbReference>
<evidence type="ECO:0000256" key="12">
    <source>
        <dbReference type="HAMAP-Rule" id="MF_00974"/>
    </source>
</evidence>
<comment type="caution">
    <text evidence="15">The sequence shown here is derived from an EMBL/GenBank/DDBJ whole genome shotgun (WGS) entry which is preliminary data.</text>
</comment>
<dbReference type="Proteomes" id="UP001235840">
    <property type="component" value="Unassembled WGS sequence"/>
</dbReference>
<comment type="similarity">
    <text evidence="12 13">Belongs to the DnaG primase family.</text>
</comment>
<dbReference type="EMBL" id="JAUSTY010000023">
    <property type="protein sequence ID" value="MDQ0168062.1"/>
    <property type="molecule type" value="Genomic_DNA"/>
</dbReference>
<keyword evidence="2 12" id="KW-0639">Primosome</keyword>
<evidence type="ECO:0000256" key="7">
    <source>
        <dbReference type="ARBA" id="ARBA00022771"/>
    </source>
</evidence>
<keyword evidence="1 12" id="KW-0240">DNA-directed RNA polymerase</keyword>
<dbReference type="InterPro" id="IPR036977">
    <property type="entry name" value="DNA_primase_Znf_CHC2"/>
</dbReference>
<protein>
    <recommendedName>
        <fullName evidence="12 13">DNA primase</fullName>
        <ecNumber evidence="12">2.7.7.101</ecNumber>
    </recommendedName>
</protein>
<dbReference type="InterPro" id="IPR006295">
    <property type="entry name" value="DNA_primase_DnaG"/>
</dbReference>
<dbReference type="SUPFAM" id="SSF57783">
    <property type="entry name" value="Zinc beta-ribbon"/>
    <property type="match status" value="1"/>
</dbReference>
<dbReference type="Gene3D" id="3.40.1360.10">
    <property type="match status" value="1"/>
</dbReference>
<keyword evidence="11 12" id="KW-0804">Transcription</keyword>
<evidence type="ECO:0000313" key="15">
    <source>
        <dbReference type="EMBL" id="MDQ0168062.1"/>
    </source>
</evidence>
<evidence type="ECO:0000256" key="1">
    <source>
        <dbReference type="ARBA" id="ARBA00022478"/>
    </source>
</evidence>
<keyword evidence="16" id="KW-1185">Reference proteome</keyword>
<dbReference type="InterPro" id="IPR016136">
    <property type="entry name" value="DNA_helicase_N/primase_C"/>
</dbReference>
<dbReference type="HAMAP" id="MF_00974">
    <property type="entry name" value="DNA_primase_DnaG"/>
    <property type="match status" value="1"/>
</dbReference>
<dbReference type="InterPro" id="IPR006171">
    <property type="entry name" value="TOPRIM_dom"/>
</dbReference>
<comment type="function">
    <text evidence="12 13">RNA polymerase that catalyzes the synthesis of short RNA molecules used as primers for DNA polymerase during DNA replication.</text>
</comment>
<comment type="domain">
    <text evidence="12">Contains an N-terminal zinc-binding domain, a central core domain that contains the primase activity, and a C-terminal DnaB-binding domain.</text>
</comment>
<dbReference type="NCBIfam" id="TIGR01391">
    <property type="entry name" value="dnaG"/>
    <property type="match status" value="1"/>
</dbReference>
<dbReference type="Pfam" id="PF10410">
    <property type="entry name" value="DnaB_bind"/>
    <property type="match status" value="1"/>
</dbReference>
<dbReference type="InterPro" id="IPR019475">
    <property type="entry name" value="DNA_primase_DnaB-bd"/>
</dbReference>
<comment type="catalytic activity">
    <reaction evidence="12">
        <text>ssDNA + n NTP = ssDNA/pppN(pN)n-1 hybrid + (n-1) diphosphate.</text>
        <dbReference type="EC" id="2.7.7.101"/>
    </reaction>
</comment>
<keyword evidence="4 12" id="KW-0548">Nucleotidyltransferase</keyword>
<dbReference type="RefSeq" id="WP_307397505.1">
    <property type="nucleotide sequence ID" value="NZ_BAAADK010000015.1"/>
</dbReference>
<dbReference type="Pfam" id="PF01807">
    <property type="entry name" value="Zn_ribbon_DnaG"/>
    <property type="match status" value="1"/>
</dbReference>
<dbReference type="PANTHER" id="PTHR30313">
    <property type="entry name" value="DNA PRIMASE"/>
    <property type="match status" value="1"/>
</dbReference>
<evidence type="ECO:0000256" key="9">
    <source>
        <dbReference type="ARBA" id="ARBA00022842"/>
    </source>
</evidence>
<dbReference type="EC" id="2.7.7.101" evidence="12"/>
<sequence length="610" mass="69617">MLKPIADETIALILKKADIVDVIGEYVHLKKSGRGYVGLCPFHAEKTPSFSVSAEKQLYNCFGCGAGGSIFSFLMEMEGYSFPQSVKYVGERVGISVQLNGDSAQAGETNRTEKEWMIKAHSLSAKLFHHVLLERAEAEPARKYLENRGIRLETIKEFQIGYAPASWDFLTSFLQKRNFPLELLEQAGLITQGKTSNYYDRFRDRIMFPILDSQSQVVAFGGRLLGEGVPKYLNSPESLIFRKSRLLYNFQRSRTTIRNEQTTVLFEGYVDVISAWQAGVTNTIATMGTSLSEEQTRLIRRNSEKVILCYDGDQAGIDAITRAADLLEKQGCIIKIAALPDGLDPDDYIRKFGSEAFQKKVNHESKSFVAFRIEALRRGRNLLDDGERMRYIGEALAVISKLTTAVERDHYLRQLAEEFSLSLDALKQEQYRLYRAEKKKENMDKVDERWNNNKNTGKHLVAKQMFPAFHTAERMLLAHMLHSAEVTKQIQEEIGSNFNIDEHVALATYLYAFHETHSDIHVFISTLQDKELSQLATQLLMLTIETEPSQKTLQDYIYEVLSYPIKKEISTREEEKVRLERQGDAIQAAHLAATIIKMKKQLKKQRENSF</sequence>